<comment type="caution">
    <text evidence="2">The sequence shown here is derived from an EMBL/GenBank/DDBJ whole genome shotgun (WGS) entry which is preliminary data.</text>
</comment>
<evidence type="ECO:0000256" key="1">
    <source>
        <dbReference type="SAM" id="SignalP"/>
    </source>
</evidence>
<keyword evidence="3" id="KW-1185">Reference proteome</keyword>
<dbReference type="PROSITE" id="PS51257">
    <property type="entry name" value="PROKAR_LIPOPROTEIN"/>
    <property type="match status" value="1"/>
</dbReference>
<evidence type="ECO:0000313" key="2">
    <source>
        <dbReference type="EMBL" id="MFD1788002.1"/>
    </source>
</evidence>
<accession>A0ABW4NDD5</accession>
<reference evidence="3" key="1">
    <citation type="journal article" date="2019" name="Int. J. Syst. Evol. Microbiol.">
        <title>The Global Catalogue of Microorganisms (GCM) 10K type strain sequencing project: providing services to taxonomists for standard genome sequencing and annotation.</title>
        <authorList>
            <consortium name="The Broad Institute Genomics Platform"/>
            <consortium name="The Broad Institute Genome Sequencing Center for Infectious Disease"/>
            <person name="Wu L."/>
            <person name="Ma J."/>
        </authorList>
    </citation>
    <scope>NUCLEOTIDE SEQUENCE [LARGE SCALE GENOMIC DNA]</scope>
    <source>
        <strain evidence="3">Q85</strain>
    </source>
</reference>
<dbReference type="Proteomes" id="UP001597283">
    <property type="component" value="Unassembled WGS sequence"/>
</dbReference>
<sequence>MKRLLPLLPALLLAACSTGTTAPRPAARIPLPQPRTISTVGLERVMGQSARALTQAFGAADADVTEGMGRKLQFGSRICVLDAYLYPKDGRGEPVVTYVDARQPDGSAIDRASCVAALARRDGGK</sequence>
<feature type="chain" id="PRO_5047069631" description="Lipoprotein" evidence="1">
    <location>
        <begin position="23"/>
        <end position="125"/>
    </location>
</feature>
<evidence type="ECO:0000313" key="3">
    <source>
        <dbReference type="Proteomes" id="UP001597283"/>
    </source>
</evidence>
<gene>
    <name evidence="2" type="ORF">ACFSC3_10485</name>
</gene>
<organism evidence="2 3">
    <name type="scientific">Sphingomonas floccifaciens</name>
    <dbReference type="NCBI Taxonomy" id="1844115"/>
    <lineage>
        <taxon>Bacteria</taxon>
        <taxon>Pseudomonadati</taxon>
        <taxon>Pseudomonadota</taxon>
        <taxon>Alphaproteobacteria</taxon>
        <taxon>Sphingomonadales</taxon>
        <taxon>Sphingomonadaceae</taxon>
        <taxon>Sphingomonas</taxon>
    </lineage>
</organism>
<keyword evidence="1" id="KW-0732">Signal</keyword>
<proteinExistence type="predicted"/>
<dbReference type="EMBL" id="JBHUFC010000003">
    <property type="protein sequence ID" value="MFD1788002.1"/>
    <property type="molecule type" value="Genomic_DNA"/>
</dbReference>
<evidence type="ECO:0008006" key="4">
    <source>
        <dbReference type="Google" id="ProtNLM"/>
    </source>
</evidence>
<protein>
    <recommendedName>
        <fullName evidence="4">Lipoprotein</fullName>
    </recommendedName>
</protein>
<name>A0ABW4NDD5_9SPHN</name>
<dbReference type="RefSeq" id="WP_380940355.1">
    <property type="nucleotide sequence ID" value="NZ_JBHUFC010000003.1"/>
</dbReference>
<feature type="signal peptide" evidence="1">
    <location>
        <begin position="1"/>
        <end position="22"/>
    </location>
</feature>